<dbReference type="EMBL" id="CATNWA010015352">
    <property type="protein sequence ID" value="CAI9582305.1"/>
    <property type="molecule type" value="Genomic_DNA"/>
</dbReference>
<sequence>MIISRQVPVLFDDVAVYFSEEEWRSLEEWQKELYKDVMKENYQTLVFIGQPRSGPGIERGEDPCIRAHQLSRTPRKDVASNVHTERSYRSILEDDLDMGKQLTSYTCPETVCWRRRMSSSTAAKQIMIEYKEYFWTPRNSSNC</sequence>
<dbReference type="CDD" id="cd07765">
    <property type="entry name" value="KRAB_A-box"/>
    <property type="match status" value="1"/>
</dbReference>
<organism evidence="2 3">
    <name type="scientific">Staurois parvus</name>
    <dbReference type="NCBI Taxonomy" id="386267"/>
    <lineage>
        <taxon>Eukaryota</taxon>
        <taxon>Metazoa</taxon>
        <taxon>Chordata</taxon>
        <taxon>Craniata</taxon>
        <taxon>Vertebrata</taxon>
        <taxon>Euteleostomi</taxon>
        <taxon>Amphibia</taxon>
        <taxon>Batrachia</taxon>
        <taxon>Anura</taxon>
        <taxon>Neobatrachia</taxon>
        <taxon>Ranoidea</taxon>
        <taxon>Ranidae</taxon>
        <taxon>Staurois</taxon>
    </lineage>
</organism>
<dbReference type="PROSITE" id="PS50805">
    <property type="entry name" value="KRAB"/>
    <property type="match status" value="1"/>
</dbReference>
<proteinExistence type="predicted"/>
<gene>
    <name evidence="2" type="ORF">SPARVUS_LOCUS9641356</name>
</gene>
<dbReference type="SMART" id="SM00349">
    <property type="entry name" value="KRAB"/>
    <property type="match status" value="1"/>
</dbReference>
<feature type="domain" description="KRAB" evidence="1">
    <location>
        <begin position="9"/>
        <end position="76"/>
    </location>
</feature>
<dbReference type="PANTHER" id="PTHR23232">
    <property type="entry name" value="KRAB DOMAIN C2H2 ZINC FINGER"/>
    <property type="match status" value="1"/>
</dbReference>
<name>A0ABN9EBN7_9NEOB</name>
<reference evidence="2" key="1">
    <citation type="submission" date="2023-05" db="EMBL/GenBank/DDBJ databases">
        <authorList>
            <person name="Stuckert A."/>
        </authorList>
    </citation>
    <scope>NUCLEOTIDE SEQUENCE</scope>
</reference>
<dbReference type="InterPro" id="IPR050169">
    <property type="entry name" value="Krueppel_C2H2_ZnF"/>
</dbReference>
<comment type="caution">
    <text evidence="2">The sequence shown here is derived from an EMBL/GenBank/DDBJ whole genome shotgun (WGS) entry which is preliminary data.</text>
</comment>
<feature type="non-terminal residue" evidence="2">
    <location>
        <position position="143"/>
    </location>
</feature>
<protein>
    <recommendedName>
        <fullName evidence="1">KRAB domain-containing protein</fullName>
    </recommendedName>
</protein>
<keyword evidence="3" id="KW-1185">Reference proteome</keyword>
<evidence type="ECO:0000313" key="2">
    <source>
        <dbReference type="EMBL" id="CAI9582305.1"/>
    </source>
</evidence>
<evidence type="ECO:0000259" key="1">
    <source>
        <dbReference type="PROSITE" id="PS50805"/>
    </source>
</evidence>
<dbReference type="SUPFAM" id="SSF109640">
    <property type="entry name" value="KRAB domain (Kruppel-associated box)"/>
    <property type="match status" value="1"/>
</dbReference>
<accession>A0ABN9EBN7</accession>
<dbReference type="Gene3D" id="6.10.140.140">
    <property type="match status" value="1"/>
</dbReference>
<evidence type="ECO:0000313" key="3">
    <source>
        <dbReference type="Proteomes" id="UP001162483"/>
    </source>
</evidence>
<dbReference type="PANTHER" id="PTHR23232:SF118">
    <property type="entry name" value="ZINC FINGER PROTEIN 746"/>
    <property type="match status" value="1"/>
</dbReference>
<dbReference type="Proteomes" id="UP001162483">
    <property type="component" value="Unassembled WGS sequence"/>
</dbReference>
<dbReference type="InterPro" id="IPR036051">
    <property type="entry name" value="KRAB_dom_sf"/>
</dbReference>
<dbReference type="InterPro" id="IPR001909">
    <property type="entry name" value="KRAB"/>
</dbReference>
<dbReference type="Pfam" id="PF01352">
    <property type="entry name" value="KRAB"/>
    <property type="match status" value="1"/>
</dbReference>